<protein>
    <recommendedName>
        <fullName evidence="5">RHS repeat-associated protein</fullName>
    </recommendedName>
</protein>
<dbReference type="InterPro" id="IPR050708">
    <property type="entry name" value="T6SS_VgrG/RHS"/>
</dbReference>
<evidence type="ECO:0008006" key="5">
    <source>
        <dbReference type="Google" id="ProtNLM"/>
    </source>
</evidence>
<dbReference type="InterPro" id="IPR006530">
    <property type="entry name" value="YD"/>
</dbReference>
<feature type="transmembrane region" description="Helical" evidence="2">
    <location>
        <begin position="1446"/>
        <end position="1469"/>
    </location>
</feature>
<dbReference type="NCBIfam" id="TIGR01643">
    <property type="entry name" value="YD_repeat_2x"/>
    <property type="match status" value="1"/>
</dbReference>
<dbReference type="PANTHER" id="PTHR32305">
    <property type="match status" value="1"/>
</dbReference>
<feature type="transmembrane region" description="Helical" evidence="2">
    <location>
        <begin position="1421"/>
        <end position="1439"/>
    </location>
</feature>
<dbReference type="InterPro" id="IPR022385">
    <property type="entry name" value="Rhs_assc_core"/>
</dbReference>
<comment type="caution">
    <text evidence="3">The sequence shown here is derived from an EMBL/GenBank/DDBJ whole genome shotgun (WGS) entry which is preliminary data.</text>
</comment>
<name>A0A5B2V3T5_9PSED</name>
<keyword evidence="2" id="KW-0472">Membrane</keyword>
<dbReference type="Gene3D" id="2.180.10.10">
    <property type="entry name" value="RHS repeat-associated core"/>
    <property type="match status" value="1"/>
</dbReference>
<evidence type="ECO:0000313" key="3">
    <source>
        <dbReference type="EMBL" id="KAA2233551.1"/>
    </source>
</evidence>
<reference evidence="3 4" key="1">
    <citation type="submission" date="2019-09" db="EMBL/GenBank/DDBJ databases">
        <title>Draft genome sequence of Pseudomonas brenneri CCUG 51514(T).</title>
        <authorList>
            <person name="Tunovic T."/>
            <person name="Pineiro-Iglesias B."/>
            <person name="Unosson C."/>
            <person name="Inganas E."/>
            <person name="Ohlen M."/>
            <person name="Cardew S."/>
            <person name="Jensie-Markopoulos S."/>
            <person name="Salva-Serra F."/>
            <person name="Jaen-Luchoro D."/>
            <person name="Svensson-Stadler L."/>
            <person name="Chun J."/>
            <person name="Moore E."/>
        </authorList>
    </citation>
    <scope>NUCLEOTIDE SEQUENCE [LARGE SCALE GENOMIC DNA]</scope>
    <source>
        <strain evidence="3 4">CCUG 51514</strain>
    </source>
</reference>
<evidence type="ECO:0000313" key="4">
    <source>
        <dbReference type="Proteomes" id="UP000325296"/>
    </source>
</evidence>
<accession>A0A5B2V3T5</accession>
<keyword evidence="2" id="KW-1133">Transmembrane helix</keyword>
<dbReference type="PANTHER" id="PTHR32305:SF15">
    <property type="entry name" value="PROTEIN RHSA-RELATED"/>
    <property type="match status" value="1"/>
</dbReference>
<dbReference type="NCBIfam" id="TIGR03696">
    <property type="entry name" value="Rhs_assc_core"/>
    <property type="match status" value="1"/>
</dbReference>
<evidence type="ECO:0000256" key="2">
    <source>
        <dbReference type="SAM" id="Phobius"/>
    </source>
</evidence>
<dbReference type="OrthoDB" id="5862074at2"/>
<gene>
    <name evidence="3" type="ORF">F1720_00555</name>
</gene>
<evidence type="ECO:0000256" key="1">
    <source>
        <dbReference type="SAM" id="MobiDB-lite"/>
    </source>
</evidence>
<dbReference type="Proteomes" id="UP000325296">
    <property type="component" value="Unassembled WGS sequence"/>
</dbReference>
<proteinExistence type="predicted"/>
<keyword evidence="2" id="KW-0812">Transmembrane</keyword>
<sequence length="1628" mass="179360">MMAHNPMGTDPTDDENDPIFNATTQKRNVVDPRTGLFEVYVPLPSVTGNAGNGPVIEMSLHNTPVVNNEAALGDGWFYAMTTYSERHKKLTLHSGEVLTVEKDTDLTQSAVIAKWSAGKLTVHRKGGRKEVLVLLENTGIYVPESLTTDGYNSVTLSWMTTAHVIDTKTYYQIQLSEIRDTTRSLLKVQYTPGDPNATPVVSSATLTFWPDDAVETLSYNLAIEDYALKSVSLGADINSRFEYLDHPTCGWLLTKITSFDGLQEQVEYLDNGLTFPDNPKLSALPCVSTHTLTPNGGGTPVMTGYVYQRQDPDHYRTIMSEGVPAVRTTTYNYNEKHNVTSEVLVQGTATTKTEYALVEVEELDEFGGVGKLLSRTTATTYTKAGKSRKETIENRFDPVLIRNRQEEITTALDYIPFSINKMKSPATGSERLLNRLLDDIGARSQQQTSNPPNRDWSPRQNIPIETEPFISTYLDTEIVGDPSLLAIIPELLPEVLPILLNIITFKYHTYRKVPGLSEYKLQSTLQGSLANESLADAALTGQVNVYFEDNDFRKGRLAWQRKSTLGTRDRHAIAVDPLRTFDYALGGTENTELTTITTDTDETGNTRTSSQTLSILSGRLIRQVDADGNRTEFAYNQYGQLATLTICAQSTTYRQVTTYAYPAPAQVKITEPNGQTRLSQYDGQDQLVSEYLIEGSQNKQTKAVTYDRIGRELRKSSFDYDRNGVQLTQWQEAQYDDWNKASSLRYSDGREAFNHYDPIALTRSQWTGKATDKHATNPDETIKKIEWKGQDGNVYQTQTASYSRAKQVKQLSTDSELGFITIDYTYDGSGRLIKERHSEKGRGLLDLPFVYTYHYTYPVHWLMQDATQIEIEVGANRQILGKRSFDSWGRVTSLTRGSCTETYTYSGSSPVPTTTVTADGRVLKHDYIKELGNRLAKTSKPDASAQKTFTYAYGAQGIATATEGEHFLQFNHDLQKLVTQQLVQTEPGESKEVLSTHSLDAHLLDSTDVVANQTLFNYSVNGQRSTTNNAHFASSHFYDDQGRLREEIIKGPYELAPMLPVTFAVKYTHDSQQRETSRQFTLAGSVDLTLENAYYADGKLKSAQLKQGASVLGARSLTYTPGGRLKACTTTGVWRPMTPTHKNVDKQEFTYDALGNVLTCITTFGTAKNTATYTYDALNGYRLAKVVNSHGDYTASATLSYDTAGRVTQDQTGKTYRYDWLGRLIQAGSTHYRYDPSDRLMTRDGSQVIYDELKVCGDYALGSNDTHRTLNPGSAACTAQQIKRSGVQRTLFELRDINGSVVVSYDAQAQTLKHHAYTAFGEHFSDEPDSVLGFNGEYRDISTGQYPLGMGGRWYDAASLQFHTPDALSPFGKGGPNLYAYCAEGDPVNYQDPTGHFSVSQRLREIWGDNLPGPVGFGSEGGGLIHTIIWGGIGVLTAVMTGGTSLLLTAAIVGLATASLAAGIASVIIKDSDPTASGILAWISLGTGAAGGLGTLAAKVVKLTAYLGQSLPAVARNLIGKATTAVAGTLRQSRVVRGIERIWATVSPRTSVSSLVPYNEQSLLIPRGYSSLFDGGDVNTLSFVTSGVLGNLEVPQSEATQLANTFVGDITWLPFGSFSGLWLNVRFR</sequence>
<feature type="transmembrane region" description="Helical" evidence="2">
    <location>
        <begin position="1481"/>
        <end position="1501"/>
    </location>
</feature>
<dbReference type="EMBL" id="VUOL01000001">
    <property type="protein sequence ID" value="KAA2233551.1"/>
    <property type="molecule type" value="Genomic_DNA"/>
</dbReference>
<feature type="region of interest" description="Disordered" evidence="1">
    <location>
        <begin position="1"/>
        <end position="20"/>
    </location>
</feature>
<organism evidence="3 4">
    <name type="scientific">Pseudomonas brenneri</name>
    <dbReference type="NCBI Taxonomy" id="129817"/>
    <lineage>
        <taxon>Bacteria</taxon>
        <taxon>Pseudomonadati</taxon>
        <taxon>Pseudomonadota</taxon>
        <taxon>Gammaproteobacteria</taxon>
        <taxon>Pseudomonadales</taxon>
        <taxon>Pseudomonadaceae</taxon>
        <taxon>Pseudomonas</taxon>
    </lineage>
</organism>